<evidence type="ECO:0000313" key="2">
    <source>
        <dbReference type="Proteomes" id="UP000536275"/>
    </source>
</evidence>
<dbReference type="EMBL" id="JABWAD010000016">
    <property type="protein sequence ID" value="KAF6071313.1"/>
    <property type="molecule type" value="Genomic_DNA"/>
</dbReference>
<protein>
    <submittedName>
        <fullName evidence="1">Inositol-pentakisphosphate 2-kinase family protein</fullName>
    </submittedName>
</protein>
<reference evidence="1 2" key="1">
    <citation type="submission" date="2020-03" db="EMBL/GenBank/DDBJ databases">
        <title>FDA dAtabase for Regulatory Grade micrObial Sequences (FDA-ARGOS): Supporting development and validation of Infectious Disease Dx tests.</title>
        <authorList>
            <person name="Campos J."/>
            <person name="Goldberg B."/>
            <person name="Tallon L."/>
            <person name="Sadzewicz L."/>
            <person name="Vavikolanu K."/>
            <person name="Mehta A."/>
            <person name="Aluvathingal J."/>
            <person name="Nadendla S."/>
            <person name="Nandy P."/>
            <person name="Geyer C."/>
            <person name="Yan Y."/>
            <person name="Sichtig H."/>
        </authorList>
    </citation>
    <scope>NUCLEOTIDE SEQUENCE [LARGE SCALE GENOMIC DNA]</scope>
    <source>
        <strain evidence="1 2">FDAARGOS_656</strain>
    </source>
</reference>
<proteinExistence type="predicted"/>
<dbReference type="Proteomes" id="UP000536275">
    <property type="component" value="Unassembled WGS sequence"/>
</dbReference>
<keyword evidence="1" id="KW-0808">Transferase</keyword>
<evidence type="ECO:0000313" key="1">
    <source>
        <dbReference type="EMBL" id="KAF6071313.1"/>
    </source>
</evidence>
<gene>
    <name evidence="1" type="ORF">FOB64_001061</name>
</gene>
<name>A0A8H6C2B2_CANAX</name>
<organism evidence="1 2">
    <name type="scientific">Candida albicans</name>
    <name type="common">Yeast</name>
    <dbReference type="NCBI Taxonomy" id="5476"/>
    <lineage>
        <taxon>Eukaryota</taxon>
        <taxon>Fungi</taxon>
        <taxon>Dikarya</taxon>
        <taxon>Ascomycota</taxon>
        <taxon>Saccharomycotina</taxon>
        <taxon>Pichiomycetes</taxon>
        <taxon>Debaryomycetaceae</taxon>
        <taxon>Candida/Lodderomyces clade</taxon>
        <taxon>Candida</taxon>
    </lineage>
</organism>
<sequence length="75" mass="9124">MEISKITSPEDWEYFAKGAANILFKYTGNNDYLKRKLLRLRLLKQEEEYISTCELYDFIELRCKDYFLIKLLIFN</sequence>
<keyword evidence="1" id="KW-0418">Kinase</keyword>
<dbReference type="GO" id="GO:0016301">
    <property type="term" value="F:kinase activity"/>
    <property type="evidence" value="ECO:0007669"/>
    <property type="project" value="UniProtKB-KW"/>
</dbReference>
<dbReference type="InterPro" id="IPR043001">
    <property type="entry name" value="IP5_2-K_N_lobe"/>
</dbReference>
<dbReference type="Gene3D" id="3.30.200.110">
    <property type="entry name" value="Inositol-pentakisphosphate 2-kinase, N-lobe"/>
    <property type="match status" value="1"/>
</dbReference>
<comment type="caution">
    <text evidence="1">The sequence shown here is derived from an EMBL/GenBank/DDBJ whole genome shotgun (WGS) entry which is preliminary data.</text>
</comment>
<accession>A0A8H6C2B2</accession>
<dbReference type="AlphaFoldDB" id="A0A8H6C2B2"/>